<evidence type="ECO:0000313" key="2">
    <source>
        <dbReference type="EMBL" id="KAF3762227.1"/>
    </source>
</evidence>
<dbReference type="Gene3D" id="3.40.30.10">
    <property type="entry name" value="Glutaredoxin"/>
    <property type="match status" value="1"/>
</dbReference>
<gene>
    <name evidence="2" type="ORF">M406DRAFT_92610</name>
</gene>
<dbReference type="InterPro" id="IPR036249">
    <property type="entry name" value="Thioredoxin-like_sf"/>
</dbReference>
<name>A0A9P5CLH5_CRYP1</name>
<reference evidence="2" key="1">
    <citation type="journal article" date="2020" name="Phytopathology">
        <title>Genome sequence of the chestnut blight fungus Cryphonectria parasitica EP155: A fundamental resource for an archetypical invasive plant pathogen.</title>
        <authorList>
            <person name="Crouch J.A."/>
            <person name="Dawe A."/>
            <person name="Aerts A."/>
            <person name="Barry K."/>
            <person name="Churchill A.C.L."/>
            <person name="Grimwood J."/>
            <person name="Hillman B."/>
            <person name="Milgroom M.G."/>
            <person name="Pangilinan J."/>
            <person name="Smith M."/>
            <person name="Salamov A."/>
            <person name="Schmutz J."/>
            <person name="Yadav J."/>
            <person name="Grigoriev I.V."/>
            <person name="Nuss D."/>
        </authorList>
    </citation>
    <scope>NUCLEOTIDE SEQUENCE</scope>
    <source>
        <strain evidence="2">EP155</strain>
    </source>
</reference>
<keyword evidence="3" id="KW-1185">Reference proteome</keyword>
<dbReference type="Proteomes" id="UP000803844">
    <property type="component" value="Unassembled WGS sequence"/>
</dbReference>
<organism evidence="2 3">
    <name type="scientific">Cryphonectria parasitica (strain ATCC 38755 / EP155)</name>
    <dbReference type="NCBI Taxonomy" id="660469"/>
    <lineage>
        <taxon>Eukaryota</taxon>
        <taxon>Fungi</taxon>
        <taxon>Dikarya</taxon>
        <taxon>Ascomycota</taxon>
        <taxon>Pezizomycotina</taxon>
        <taxon>Sordariomycetes</taxon>
        <taxon>Sordariomycetidae</taxon>
        <taxon>Diaporthales</taxon>
        <taxon>Cryphonectriaceae</taxon>
        <taxon>Cryphonectria-Endothia species complex</taxon>
        <taxon>Cryphonectria</taxon>
    </lineage>
</organism>
<proteinExistence type="predicted"/>
<dbReference type="Gene3D" id="1.20.1050.10">
    <property type="match status" value="1"/>
</dbReference>
<accession>A0A9P5CLH5</accession>
<dbReference type="InterPro" id="IPR054416">
    <property type="entry name" value="GST_UstS-like_C"/>
</dbReference>
<dbReference type="EMBL" id="MU032350">
    <property type="protein sequence ID" value="KAF3762227.1"/>
    <property type="molecule type" value="Genomic_DNA"/>
</dbReference>
<comment type="caution">
    <text evidence="2">The sequence shown here is derived from an EMBL/GenBank/DDBJ whole genome shotgun (WGS) entry which is preliminary data.</text>
</comment>
<dbReference type="RefSeq" id="XP_040773206.1">
    <property type="nucleotide sequence ID" value="XM_040926230.1"/>
</dbReference>
<evidence type="ECO:0000259" key="1">
    <source>
        <dbReference type="Pfam" id="PF22041"/>
    </source>
</evidence>
<dbReference type="AlphaFoldDB" id="A0A9P5CLH5"/>
<dbReference type="Pfam" id="PF22041">
    <property type="entry name" value="GST_C_7"/>
    <property type="match status" value="1"/>
</dbReference>
<dbReference type="GeneID" id="63843359"/>
<evidence type="ECO:0000313" key="3">
    <source>
        <dbReference type="Proteomes" id="UP000803844"/>
    </source>
</evidence>
<feature type="domain" description="Glutathione S-transferase UstS-like C-terminal" evidence="1">
    <location>
        <begin position="119"/>
        <end position="250"/>
    </location>
</feature>
<dbReference type="SUPFAM" id="SSF52833">
    <property type="entry name" value="Thioredoxin-like"/>
    <property type="match status" value="1"/>
</dbReference>
<sequence>MSTPSLTFYDIASGPPTRTYAPNPWKTRYALNFKHRHNGVEYKTEWVDLPEVTEVRKSLGAAPVRKHWIDDGDFYTLPVVVDHATDKTVGDSFDIAVYLDRQYPSRDGEPVLFPPSTVALQRAFNTYIDKVFTDHVVLGSQSMPFNPETAAISKAEFCRRAGRTSWDELCVEGEARAAVLKSFETTMREVAKLYVRRDEGPFLEGAVPMYADFIVGGWLAMFKEVLPEWQELKGWHDGLWGAVHDALNEYAEIH</sequence>
<protein>
    <recommendedName>
        <fullName evidence="1">Glutathione S-transferase UstS-like C-terminal domain-containing protein</fullName>
    </recommendedName>
</protein>
<dbReference type="OrthoDB" id="4951845at2759"/>